<evidence type="ECO:0000256" key="6">
    <source>
        <dbReference type="ARBA" id="ARBA00023002"/>
    </source>
</evidence>
<dbReference type="RefSeq" id="WP_123813685.1">
    <property type="nucleotide sequence ID" value="NZ_RKQZ01000001.1"/>
</dbReference>
<accession>A0A3N4YHF0</accession>
<evidence type="ECO:0000256" key="8">
    <source>
        <dbReference type="SAM" id="MobiDB-lite"/>
    </source>
</evidence>
<dbReference type="PROSITE" id="PS00978">
    <property type="entry name" value="FAD_G3PDH_2"/>
    <property type="match status" value="1"/>
</dbReference>
<keyword evidence="4" id="KW-0319">Glycerol metabolism</keyword>
<evidence type="ECO:0000256" key="2">
    <source>
        <dbReference type="ARBA" id="ARBA00007330"/>
    </source>
</evidence>
<dbReference type="Gene3D" id="3.50.50.60">
    <property type="entry name" value="FAD/NAD(P)-binding domain"/>
    <property type="match status" value="1"/>
</dbReference>
<gene>
    <name evidence="11" type="ORF">EDD34_1125</name>
</gene>
<evidence type="ECO:0000313" key="11">
    <source>
        <dbReference type="EMBL" id="RPF20529.1"/>
    </source>
</evidence>
<name>A0A3N4YHF0_9MICO</name>
<dbReference type="AlphaFoldDB" id="A0A3N4YHF0"/>
<keyword evidence="5" id="KW-0274">FAD</keyword>
<evidence type="ECO:0000256" key="4">
    <source>
        <dbReference type="ARBA" id="ARBA00022798"/>
    </source>
</evidence>
<comment type="catalytic activity">
    <reaction evidence="7">
        <text>a quinone + sn-glycerol 3-phosphate = dihydroxyacetone phosphate + a quinol</text>
        <dbReference type="Rhea" id="RHEA:18977"/>
        <dbReference type="ChEBI" id="CHEBI:24646"/>
        <dbReference type="ChEBI" id="CHEBI:57597"/>
        <dbReference type="ChEBI" id="CHEBI:57642"/>
        <dbReference type="ChEBI" id="CHEBI:132124"/>
        <dbReference type="EC" id="1.1.5.3"/>
    </reaction>
</comment>
<feature type="domain" description="Alpha-glycerophosphate oxidase C-terminal" evidence="10">
    <location>
        <begin position="416"/>
        <end position="532"/>
    </location>
</feature>
<dbReference type="OrthoDB" id="9766796at2"/>
<comment type="similarity">
    <text evidence="2 7">Belongs to the FAD-dependent glycerol-3-phosphate dehydrogenase family.</text>
</comment>
<dbReference type="InterPro" id="IPR000447">
    <property type="entry name" value="G3P_DH_FAD-dep"/>
</dbReference>
<dbReference type="PANTHER" id="PTHR11985:SF35">
    <property type="entry name" value="ANAEROBIC GLYCEROL-3-PHOSPHATE DEHYDROGENASE SUBUNIT A"/>
    <property type="match status" value="1"/>
</dbReference>
<dbReference type="GO" id="GO:0046168">
    <property type="term" value="P:glycerol-3-phosphate catabolic process"/>
    <property type="evidence" value="ECO:0007669"/>
    <property type="project" value="TreeGrafter"/>
</dbReference>
<feature type="region of interest" description="Disordered" evidence="8">
    <location>
        <begin position="422"/>
        <end position="449"/>
    </location>
</feature>
<organism evidence="11 12">
    <name type="scientific">Myceligenerans xiligouense</name>
    <dbReference type="NCBI Taxonomy" id="253184"/>
    <lineage>
        <taxon>Bacteria</taxon>
        <taxon>Bacillati</taxon>
        <taxon>Actinomycetota</taxon>
        <taxon>Actinomycetes</taxon>
        <taxon>Micrococcales</taxon>
        <taxon>Promicromonosporaceae</taxon>
        <taxon>Myceligenerans</taxon>
    </lineage>
</organism>
<feature type="compositionally biased region" description="Low complexity" evidence="8">
    <location>
        <begin position="422"/>
        <end position="442"/>
    </location>
</feature>
<comment type="cofactor">
    <cofactor evidence="1 7">
        <name>FAD</name>
        <dbReference type="ChEBI" id="CHEBI:57692"/>
    </cofactor>
</comment>
<dbReference type="InterPro" id="IPR038299">
    <property type="entry name" value="DAO_C_sf"/>
</dbReference>
<dbReference type="PROSITE" id="PS00977">
    <property type="entry name" value="FAD_G3PDH_1"/>
    <property type="match status" value="1"/>
</dbReference>
<dbReference type="PRINTS" id="PR01001">
    <property type="entry name" value="FADG3PDH"/>
</dbReference>
<dbReference type="InterPro" id="IPR006076">
    <property type="entry name" value="FAD-dep_OxRdtase"/>
</dbReference>
<dbReference type="Proteomes" id="UP000280501">
    <property type="component" value="Unassembled WGS sequence"/>
</dbReference>
<dbReference type="GO" id="GO:0006071">
    <property type="term" value="P:glycerol metabolic process"/>
    <property type="evidence" value="ECO:0007669"/>
    <property type="project" value="UniProtKB-KW"/>
</dbReference>
<evidence type="ECO:0000256" key="1">
    <source>
        <dbReference type="ARBA" id="ARBA00001974"/>
    </source>
</evidence>
<dbReference type="Pfam" id="PF16901">
    <property type="entry name" value="DAO_C"/>
    <property type="match status" value="1"/>
</dbReference>
<comment type="caution">
    <text evidence="11">The sequence shown here is derived from an EMBL/GenBank/DDBJ whole genome shotgun (WGS) entry which is preliminary data.</text>
</comment>
<proteinExistence type="inferred from homology"/>
<evidence type="ECO:0000256" key="7">
    <source>
        <dbReference type="RuleBase" id="RU361217"/>
    </source>
</evidence>
<dbReference type="GO" id="GO:0004368">
    <property type="term" value="F:glycerol-3-phosphate dehydrogenase (quinone) activity"/>
    <property type="evidence" value="ECO:0007669"/>
    <property type="project" value="UniProtKB-EC"/>
</dbReference>
<protein>
    <recommendedName>
        <fullName evidence="7">Glycerol-3-phosphate dehydrogenase</fullName>
        <ecNumber evidence="7">1.1.5.3</ecNumber>
    </recommendedName>
</protein>
<evidence type="ECO:0000313" key="12">
    <source>
        <dbReference type="Proteomes" id="UP000280501"/>
    </source>
</evidence>
<dbReference type="EMBL" id="RKQZ01000001">
    <property type="protein sequence ID" value="RPF20529.1"/>
    <property type="molecule type" value="Genomic_DNA"/>
</dbReference>
<dbReference type="PANTHER" id="PTHR11985">
    <property type="entry name" value="GLYCEROL-3-PHOSPHATE DEHYDROGENASE"/>
    <property type="match status" value="1"/>
</dbReference>
<dbReference type="Gene3D" id="3.30.9.10">
    <property type="entry name" value="D-Amino Acid Oxidase, subunit A, domain 2"/>
    <property type="match status" value="1"/>
</dbReference>
<dbReference type="InterPro" id="IPR031656">
    <property type="entry name" value="DAO_C"/>
</dbReference>
<dbReference type="EC" id="1.1.5.3" evidence="7"/>
<reference evidence="11 12" key="1">
    <citation type="submission" date="2018-11" db="EMBL/GenBank/DDBJ databases">
        <title>Sequencing the genomes of 1000 actinobacteria strains.</title>
        <authorList>
            <person name="Klenk H.-P."/>
        </authorList>
    </citation>
    <scope>NUCLEOTIDE SEQUENCE [LARGE SCALE GENOMIC DNA]</scope>
    <source>
        <strain evidence="11 12">DSM 15700</strain>
    </source>
</reference>
<evidence type="ECO:0000256" key="5">
    <source>
        <dbReference type="ARBA" id="ARBA00022827"/>
    </source>
</evidence>
<keyword evidence="3 7" id="KW-0285">Flavoprotein</keyword>
<dbReference type="Pfam" id="PF01266">
    <property type="entry name" value="DAO"/>
    <property type="match status" value="1"/>
</dbReference>
<sequence length="536" mass="55485">MRRDPTAPDPTALNAARRARELDGLASAEVDVLVVGGGVTGAGVALDAASRGLSVALVEARDLAWGTSRFSSKLVHGGLRYLATGDLAVARESARERHLLMTRIAPHLVRPLGQLVPVLPAVSARQVAVAAVGMSLGDLLRRGARTPSSALPPWRRTSAADALRLAPALAPAGLRGGILGHDGQLVDDARLVVALARTAAGLGARVLTRTRADRIRPDGADLTCTVTGESLSVRARAVISATGVWAGTIDPSVRLRPSRGTHLVVPAQRLGSPRAGLMVPLPGSVSRFVFALPQQHGRVFVGLTDEEAPGPVPDVAEPTPAEIGFLLRTVSRVLELPLTSDDVVGAYAGLRPLVDTATPAGGGRGTADMSRRHLVTVSEGTGAVNVLGGKLTTYRQMAQDAVDAAIRHADLRAAPCRTHSLPLAGAPGAAAPGTRGAPSARSAPPPGTDPRLWAAVTARHGTEAHRVIAAARTDRAATAVGHLRIARAEIEWAVTHEGALDADDVLDRRTRIGLVPADRGALADEIEEIVAETTAP</sequence>
<evidence type="ECO:0000259" key="10">
    <source>
        <dbReference type="Pfam" id="PF16901"/>
    </source>
</evidence>
<keyword evidence="6 7" id="KW-0560">Oxidoreductase</keyword>
<dbReference type="InterPro" id="IPR036188">
    <property type="entry name" value="FAD/NAD-bd_sf"/>
</dbReference>
<evidence type="ECO:0000256" key="3">
    <source>
        <dbReference type="ARBA" id="ARBA00022630"/>
    </source>
</evidence>
<dbReference type="GO" id="GO:0009331">
    <property type="term" value="C:glycerol-3-phosphate dehydrogenase (FAD) complex"/>
    <property type="evidence" value="ECO:0007669"/>
    <property type="project" value="UniProtKB-UniRule"/>
</dbReference>
<feature type="domain" description="FAD dependent oxidoreductase" evidence="9">
    <location>
        <begin position="31"/>
        <end position="395"/>
    </location>
</feature>
<keyword evidence="12" id="KW-1185">Reference proteome</keyword>
<dbReference type="Gene3D" id="1.10.8.870">
    <property type="entry name" value="Alpha-glycerophosphate oxidase, cap domain"/>
    <property type="match status" value="1"/>
</dbReference>
<evidence type="ECO:0000259" key="9">
    <source>
        <dbReference type="Pfam" id="PF01266"/>
    </source>
</evidence>
<dbReference type="SUPFAM" id="SSF51905">
    <property type="entry name" value="FAD/NAD(P)-binding domain"/>
    <property type="match status" value="1"/>
</dbReference>